<dbReference type="PANTHER" id="PTHR35561">
    <property type="entry name" value="RNA 2',3'-CYCLIC PHOSPHODIESTERASE"/>
    <property type="match status" value="1"/>
</dbReference>
<evidence type="ECO:0000256" key="3">
    <source>
        <dbReference type="SAM" id="MobiDB-lite"/>
    </source>
</evidence>
<name>W0FPC8_9BACT</name>
<feature type="short sequence motif" description="HXTX 1" evidence="2">
    <location>
        <begin position="40"/>
        <end position="43"/>
    </location>
</feature>
<proteinExistence type="inferred from homology"/>
<dbReference type="PANTHER" id="PTHR35561:SF1">
    <property type="entry name" value="RNA 2',3'-CYCLIC PHOSPHODIESTERASE"/>
    <property type="match status" value="1"/>
</dbReference>
<organism evidence="4">
    <name type="scientific">uncultured bacterium Contig2</name>
    <dbReference type="NCBI Taxonomy" id="1393529"/>
    <lineage>
        <taxon>Bacteria</taxon>
        <taxon>environmental samples</taxon>
    </lineage>
</organism>
<reference evidence="4" key="1">
    <citation type="journal article" date="2013" name="PLoS ONE">
        <title>Metagenomic insights into the carbohydrate-active enzymes carried by the microorganisms adhering to solid digesta in the rumen of cows.</title>
        <authorList>
            <person name="Wang L."/>
            <person name="Hatem A."/>
            <person name="Catalyurek U.V."/>
            <person name="Morrison M."/>
            <person name="Yu Z."/>
        </authorList>
    </citation>
    <scope>NUCLEOTIDE SEQUENCE</scope>
</reference>
<accession>W0FPC8</accession>
<dbReference type="Gene3D" id="3.90.1140.10">
    <property type="entry name" value="Cyclic phosphodiesterase"/>
    <property type="match status" value="1"/>
</dbReference>
<feature type="active site" description="Proton donor" evidence="2">
    <location>
        <position position="40"/>
    </location>
</feature>
<dbReference type="SUPFAM" id="SSF55144">
    <property type="entry name" value="LigT-like"/>
    <property type="match status" value="1"/>
</dbReference>
<sequence length="186" mass="20136">MRLFVGLRPSGEFRAALSLLQSRLQSAGIAARYLDPSNLHLTLAFIGEWPENVAGMLPAVDHPFSLQLSRVGVFPEAKVIWAGVRESGALNQLAERVRNNLEKSGVPFDPKPFVPHITLGRKPVIPAGLVFSEITVPPAAMTVSDVFLYRSDRKENGMVYSVIGSGSGKPAEECTADNPDSKPENV</sequence>
<feature type="region of interest" description="Disordered" evidence="3">
    <location>
        <begin position="166"/>
        <end position="186"/>
    </location>
</feature>
<comment type="catalytic activity">
    <reaction evidence="2">
        <text>a 3'-end 2',3'-cyclophospho-ribonucleotide-RNA + H2O = a 3'-end 2'-phospho-ribonucleotide-RNA + H(+)</text>
        <dbReference type="Rhea" id="RHEA:11828"/>
        <dbReference type="Rhea" id="RHEA-COMP:10464"/>
        <dbReference type="Rhea" id="RHEA-COMP:17353"/>
        <dbReference type="ChEBI" id="CHEBI:15377"/>
        <dbReference type="ChEBI" id="CHEBI:15378"/>
        <dbReference type="ChEBI" id="CHEBI:83064"/>
        <dbReference type="ChEBI" id="CHEBI:173113"/>
        <dbReference type="EC" id="3.1.4.58"/>
    </reaction>
</comment>
<feature type="active site" description="Proton acceptor" evidence="2">
    <location>
        <position position="116"/>
    </location>
</feature>
<comment type="similarity">
    <text evidence="2">Belongs to the 2H phosphoesterase superfamily. ThpR family.</text>
</comment>
<comment type="function">
    <text evidence="2">Hydrolyzes RNA 2',3'-cyclic phosphodiester to an RNA 2'-phosphomonoester.</text>
</comment>
<protein>
    <recommendedName>
        <fullName evidence="2">RNA 2',3'-cyclic phosphodiesterase</fullName>
        <shortName evidence="2">RNA 2',3'-CPDase</shortName>
        <ecNumber evidence="2">3.1.4.58</ecNumber>
    </recommendedName>
</protein>
<dbReference type="EC" id="3.1.4.58" evidence="2"/>
<dbReference type="EMBL" id="KC246807">
    <property type="protein sequence ID" value="AHF24840.1"/>
    <property type="molecule type" value="Genomic_DNA"/>
</dbReference>
<feature type="short sequence motif" description="HXTX 2" evidence="2">
    <location>
        <begin position="116"/>
        <end position="119"/>
    </location>
</feature>
<dbReference type="HAMAP" id="MF_01940">
    <property type="entry name" value="RNA_CPDase"/>
    <property type="match status" value="1"/>
</dbReference>
<dbReference type="GO" id="GO:0016874">
    <property type="term" value="F:ligase activity"/>
    <property type="evidence" value="ECO:0007669"/>
    <property type="project" value="UniProtKB-KW"/>
</dbReference>
<keyword evidence="1 2" id="KW-0378">Hydrolase</keyword>
<dbReference type="InterPro" id="IPR004175">
    <property type="entry name" value="RNA_CPDase"/>
</dbReference>
<dbReference type="Pfam" id="PF13563">
    <property type="entry name" value="2_5_RNA_ligase2"/>
    <property type="match status" value="1"/>
</dbReference>
<dbReference type="AlphaFoldDB" id="W0FPC8"/>
<dbReference type="GO" id="GO:0004113">
    <property type="term" value="F:2',3'-cyclic-nucleotide 3'-phosphodiesterase activity"/>
    <property type="evidence" value="ECO:0007669"/>
    <property type="project" value="InterPro"/>
</dbReference>
<evidence type="ECO:0000256" key="1">
    <source>
        <dbReference type="ARBA" id="ARBA00022801"/>
    </source>
</evidence>
<evidence type="ECO:0000313" key="4">
    <source>
        <dbReference type="EMBL" id="AHF24840.1"/>
    </source>
</evidence>
<evidence type="ECO:0000256" key="2">
    <source>
        <dbReference type="HAMAP-Rule" id="MF_01940"/>
    </source>
</evidence>
<dbReference type="NCBIfam" id="TIGR02258">
    <property type="entry name" value="2_5_ligase"/>
    <property type="match status" value="1"/>
</dbReference>
<dbReference type="InterPro" id="IPR009097">
    <property type="entry name" value="Cyclic_Pdiesterase"/>
</dbReference>
<dbReference type="GO" id="GO:0008664">
    <property type="term" value="F:RNA 2',3'-cyclic 3'-phosphodiesterase activity"/>
    <property type="evidence" value="ECO:0007669"/>
    <property type="project" value="UniProtKB-EC"/>
</dbReference>
<keyword evidence="4" id="KW-0436">Ligase</keyword>